<dbReference type="InterPro" id="IPR001304">
    <property type="entry name" value="C-type_lectin-like"/>
</dbReference>
<comment type="caution">
    <text evidence="3">The sequence shown here is derived from an EMBL/GenBank/DDBJ whole genome shotgun (WGS) entry which is preliminary data.</text>
</comment>
<evidence type="ECO:0000259" key="2">
    <source>
        <dbReference type="PROSITE" id="PS50041"/>
    </source>
</evidence>
<dbReference type="PROSITE" id="PS00615">
    <property type="entry name" value="C_TYPE_LECTIN_1"/>
    <property type="match status" value="1"/>
</dbReference>
<feature type="domain" description="C-type lectin" evidence="2">
    <location>
        <begin position="21"/>
        <end position="137"/>
    </location>
</feature>
<dbReference type="EMBL" id="KZ308556">
    <property type="protein sequence ID" value="KAG8231477.1"/>
    <property type="molecule type" value="Genomic_DNA"/>
</dbReference>
<dbReference type="Pfam" id="PF00059">
    <property type="entry name" value="Lectin_C"/>
    <property type="match status" value="1"/>
</dbReference>
<dbReference type="PANTHER" id="PTHR22803">
    <property type="entry name" value="MANNOSE, PHOSPHOLIPASE, LECTIN RECEPTOR RELATED"/>
    <property type="match status" value="1"/>
</dbReference>
<proteinExistence type="predicted"/>
<keyword evidence="4" id="KW-1185">Reference proteome</keyword>
<dbReference type="SMART" id="SM00034">
    <property type="entry name" value="CLECT"/>
    <property type="match status" value="1"/>
</dbReference>
<dbReference type="InterPro" id="IPR018378">
    <property type="entry name" value="C-type_lectin_CS"/>
</dbReference>
<evidence type="ECO:0000313" key="4">
    <source>
        <dbReference type="Proteomes" id="UP000792457"/>
    </source>
</evidence>
<sequence length="144" mass="15857">MPGFVGRKLVPPSIPNDYQLYPGVGYYKYHSNTLTFDEANKKCAEEGGHLAIINSEAEHQVIKSLVTKGTAYLGFHDQIKEGEFITIFGEPLAATGFTRWAPNQPDDAGGKEDCGTYWAGQGLNDIPCSIANFFVCEYDLAWAE</sequence>
<dbReference type="AlphaFoldDB" id="A0A8K0KBR2"/>
<evidence type="ECO:0000313" key="3">
    <source>
        <dbReference type="EMBL" id="KAG8231477.1"/>
    </source>
</evidence>
<name>A0A8K0KBR2_LADFU</name>
<gene>
    <name evidence="3" type="ORF">J437_LFUL000194</name>
</gene>
<dbReference type="Proteomes" id="UP000792457">
    <property type="component" value="Unassembled WGS sequence"/>
</dbReference>
<evidence type="ECO:0000256" key="1">
    <source>
        <dbReference type="ARBA" id="ARBA00023157"/>
    </source>
</evidence>
<dbReference type="PROSITE" id="PS50041">
    <property type="entry name" value="C_TYPE_LECTIN_2"/>
    <property type="match status" value="1"/>
</dbReference>
<dbReference type="OrthoDB" id="7357196at2759"/>
<dbReference type="InterPro" id="IPR016186">
    <property type="entry name" value="C-type_lectin-like/link_sf"/>
</dbReference>
<reference evidence="3" key="1">
    <citation type="submission" date="2013-04" db="EMBL/GenBank/DDBJ databases">
        <authorList>
            <person name="Qu J."/>
            <person name="Murali S.C."/>
            <person name="Bandaranaike D."/>
            <person name="Bellair M."/>
            <person name="Blankenburg K."/>
            <person name="Chao H."/>
            <person name="Dinh H."/>
            <person name="Doddapaneni H."/>
            <person name="Downs B."/>
            <person name="Dugan-Rocha S."/>
            <person name="Elkadiri S."/>
            <person name="Gnanaolivu R.D."/>
            <person name="Hernandez B."/>
            <person name="Javaid M."/>
            <person name="Jayaseelan J.C."/>
            <person name="Lee S."/>
            <person name="Li M."/>
            <person name="Ming W."/>
            <person name="Munidasa M."/>
            <person name="Muniz J."/>
            <person name="Nguyen L."/>
            <person name="Ongeri F."/>
            <person name="Osuji N."/>
            <person name="Pu L.-L."/>
            <person name="Puazo M."/>
            <person name="Qu C."/>
            <person name="Quiroz J."/>
            <person name="Raj R."/>
            <person name="Weissenberger G."/>
            <person name="Xin Y."/>
            <person name="Zou X."/>
            <person name="Han Y."/>
            <person name="Richards S."/>
            <person name="Worley K."/>
            <person name="Muzny D."/>
            <person name="Gibbs R."/>
        </authorList>
    </citation>
    <scope>NUCLEOTIDE SEQUENCE</scope>
    <source>
        <strain evidence="3">Sampled in the wild</strain>
    </source>
</reference>
<dbReference type="Gene3D" id="3.10.100.10">
    <property type="entry name" value="Mannose-Binding Protein A, subunit A"/>
    <property type="match status" value="1"/>
</dbReference>
<dbReference type="SUPFAM" id="SSF56436">
    <property type="entry name" value="C-type lectin-like"/>
    <property type="match status" value="1"/>
</dbReference>
<dbReference type="InterPro" id="IPR016187">
    <property type="entry name" value="CTDL_fold"/>
</dbReference>
<accession>A0A8K0KBR2</accession>
<protein>
    <recommendedName>
        <fullName evidence="2">C-type lectin domain-containing protein</fullName>
    </recommendedName>
</protein>
<dbReference type="InterPro" id="IPR050111">
    <property type="entry name" value="C-type_lectin/snaclec_domain"/>
</dbReference>
<reference evidence="3" key="2">
    <citation type="submission" date="2017-10" db="EMBL/GenBank/DDBJ databases">
        <title>Ladona fulva Genome sequencing and assembly.</title>
        <authorList>
            <person name="Murali S."/>
            <person name="Richards S."/>
            <person name="Bandaranaike D."/>
            <person name="Bellair M."/>
            <person name="Blankenburg K."/>
            <person name="Chao H."/>
            <person name="Dinh H."/>
            <person name="Doddapaneni H."/>
            <person name="Dugan-Rocha S."/>
            <person name="Elkadiri S."/>
            <person name="Gnanaolivu R."/>
            <person name="Hernandez B."/>
            <person name="Skinner E."/>
            <person name="Javaid M."/>
            <person name="Lee S."/>
            <person name="Li M."/>
            <person name="Ming W."/>
            <person name="Munidasa M."/>
            <person name="Muniz J."/>
            <person name="Nguyen L."/>
            <person name="Hughes D."/>
            <person name="Osuji N."/>
            <person name="Pu L.-L."/>
            <person name="Puazo M."/>
            <person name="Qu C."/>
            <person name="Quiroz J."/>
            <person name="Raj R."/>
            <person name="Weissenberger G."/>
            <person name="Xin Y."/>
            <person name="Zou X."/>
            <person name="Han Y."/>
            <person name="Worley K."/>
            <person name="Muzny D."/>
            <person name="Gibbs R."/>
        </authorList>
    </citation>
    <scope>NUCLEOTIDE SEQUENCE</scope>
    <source>
        <strain evidence="3">Sampled in the wild</strain>
    </source>
</reference>
<keyword evidence="1" id="KW-1015">Disulfide bond</keyword>
<organism evidence="3 4">
    <name type="scientific">Ladona fulva</name>
    <name type="common">Scarce chaser dragonfly</name>
    <name type="synonym">Libellula fulva</name>
    <dbReference type="NCBI Taxonomy" id="123851"/>
    <lineage>
        <taxon>Eukaryota</taxon>
        <taxon>Metazoa</taxon>
        <taxon>Ecdysozoa</taxon>
        <taxon>Arthropoda</taxon>
        <taxon>Hexapoda</taxon>
        <taxon>Insecta</taxon>
        <taxon>Pterygota</taxon>
        <taxon>Palaeoptera</taxon>
        <taxon>Odonata</taxon>
        <taxon>Epiprocta</taxon>
        <taxon>Anisoptera</taxon>
        <taxon>Libelluloidea</taxon>
        <taxon>Libellulidae</taxon>
        <taxon>Ladona</taxon>
    </lineage>
</organism>